<gene>
    <name evidence="1" type="ORF">ATEIFO6365_0015003500</name>
</gene>
<comment type="caution">
    <text evidence="1">The sequence shown here is derived from an EMBL/GenBank/DDBJ whole genome shotgun (WGS) entry which is preliminary data.</text>
</comment>
<evidence type="ECO:0000313" key="1">
    <source>
        <dbReference type="EMBL" id="GFF21464.1"/>
    </source>
</evidence>
<dbReference type="VEuPathDB" id="FungiDB:ATEG_09997"/>
<accession>A0A5M3ZCZ6</accession>
<name>A0A5M3ZCZ6_ASPTE</name>
<dbReference type="AlphaFoldDB" id="A0A5M3ZCZ6"/>
<organism evidence="1 2">
    <name type="scientific">Aspergillus terreus</name>
    <dbReference type="NCBI Taxonomy" id="33178"/>
    <lineage>
        <taxon>Eukaryota</taxon>
        <taxon>Fungi</taxon>
        <taxon>Dikarya</taxon>
        <taxon>Ascomycota</taxon>
        <taxon>Pezizomycotina</taxon>
        <taxon>Eurotiomycetes</taxon>
        <taxon>Eurotiomycetidae</taxon>
        <taxon>Eurotiales</taxon>
        <taxon>Aspergillaceae</taxon>
        <taxon>Aspergillus</taxon>
        <taxon>Aspergillus subgen. Circumdati</taxon>
    </lineage>
</organism>
<protein>
    <submittedName>
        <fullName evidence="1">Uncharacterized protein</fullName>
    </submittedName>
</protein>
<sequence length="178" mass="20622">MMTIYKTFSFLPLAMNIRIDWAFYSSVIMVALKKNRRDVLEQTNTGPTFEQGGPTRNHFGRPVISFPPDPHLSYFCYRPPNSRQISQREHPVIVVHVSWSDFCGVLSPGISLAALTRCSPGAWLRDRERATYDDHEHAQPPPFTLWKLTLENPEDLDLSTLDKLELHWDTFYRPVFSL</sequence>
<evidence type="ECO:0000313" key="2">
    <source>
        <dbReference type="Proteomes" id="UP000452235"/>
    </source>
</evidence>
<reference evidence="1 2" key="1">
    <citation type="submission" date="2020-01" db="EMBL/GenBank/DDBJ databases">
        <title>Aspergillus terreus IFO 6365 whole genome shotgun sequence.</title>
        <authorList>
            <person name="Kanamasa S."/>
            <person name="Takahashi H."/>
        </authorList>
    </citation>
    <scope>NUCLEOTIDE SEQUENCE [LARGE SCALE GENOMIC DNA]</scope>
    <source>
        <strain evidence="1 2">IFO 6365</strain>
    </source>
</reference>
<dbReference type="OrthoDB" id="3509531at2759"/>
<dbReference type="EMBL" id="BLJY01000015">
    <property type="protein sequence ID" value="GFF21464.1"/>
    <property type="molecule type" value="Genomic_DNA"/>
</dbReference>
<keyword evidence="2" id="KW-1185">Reference proteome</keyword>
<proteinExistence type="predicted"/>
<dbReference type="Proteomes" id="UP000452235">
    <property type="component" value="Unassembled WGS sequence"/>
</dbReference>